<sequence length="216" mass="24872">MQENYMDYLPRMSWTGYRPRSSARPIQDREETERYLMYSDQTSLVSVDSTVVSDEMIAPHPIQVSAVRGLRHSDQTGIGSDNHLVIFDDFFPTFRGVIQNYSRETSFSEETDSDDDGVMFDEFPNEMGELDWYGSSTHIGFSEETIRQHLKTRNFVNIEAENAIDESPEVCVVCQCEYEKNENVGSLVCGHEYHVDCIKKWLSQETCCPICRAKAF</sequence>
<keyword evidence="3" id="KW-0808">Transferase</keyword>
<dbReference type="SMART" id="SM00184">
    <property type="entry name" value="RING"/>
    <property type="match status" value="1"/>
</dbReference>
<evidence type="ECO:0000259" key="9">
    <source>
        <dbReference type="PROSITE" id="PS50089"/>
    </source>
</evidence>
<keyword evidence="6" id="KW-0833">Ubl conjugation pathway</keyword>
<dbReference type="GO" id="GO:0061630">
    <property type="term" value="F:ubiquitin protein ligase activity"/>
    <property type="evidence" value="ECO:0007669"/>
    <property type="project" value="UniProtKB-EC"/>
</dbReference>
<dbReference type="PANTHER" id="PTHR22937">
    <property type="entry name" value="E3 UBIQUITIN-PROTEIN LIGASE RNF165"/>
    <property type="match status" value="1"/>
</dbReference>
<keyword evidence="11" id="KW-1185">Reference proteome</keyword>
<proteinExistence type="predicted"/>
<dbReference type="EMBL" id="OU503058">
    <property type="protein sequence ID" value="CAI9787680.1"/>
    <property type="molecule type" value="Genomic_DNA"/>
</dbReference>
<dbReference type="GO" id="GO:0008270">
    <property type="term" value="F:zinc ion binding"/>
    <property type="evidence" value="ECO:0007669"/>
    <property type="project" value="UniProtKB-KW"/>
</dbReference>
<evidence type="ECO:0000256" key="6">
    <source>
        <dbReference type="ARBA" id="ARBA00022786"/>
    </source>
</evidence>
<name>A0AAD2AKY1_9LAMI</name>
<dbReference type="Proteomes" id="UP000834106">
    <property type="component" value="Chromosome 23"/>
</dbReference>
<reference evidence="10" key="1">
    <citation type="submission" date="2023-05" db="EMBL/GenBank/DDBJ databases">
        <authorList>
            <person name="Huff M."/>
        </authorList>
    </citation>
    <scope>NUCLEOTIDE SEQUENCE</scope>
</reference>
<evidence type="ECO:0000256" key="8">
    <source>
        <dbReference type="PROSITE-ProRule" id="PRU00175"/>
    </source>
</evidence>
<dbReference type="Pfam" id="PF13639">
    <property type="entry name" value="zf-RING_2"/>
    <property type="match status" value="1"/>
</dbReference>
<dbReference type="AlphaFoldDB" id="A0AAD2AKY1"/>
<evidence type="ECO:0000256" key="3">
    <source>
        <dbReference type="ARBA" id="ARBA00022679"/>
    </source>
</evidence>
<feature type="domain" description="RING-type" evidence="9">
    <location>
        <begin position="171"/>
        <end position="212"/>
    </location>
</feature>
<organism evidence="10 11">
    <name type="scientific">Fraxinus pennsylvanica</name>
    <dbReference type="NCBI Taxonomy" id="56036"/>
    <lineage>
        <taxon>Eukaryota</taxon>
        <taxon>Viridiplantae</taxon>
        <taxon>Streptophyta</taxon>
        <taxon>Embryophyta</taxon>
        <taxon>Tracheophyta</taxon>
        <taxon>Spermatophyta</taxon>
        <taxon>Magnoliopsida</taxon>
        <taxon>eudicotyledons</taxon>
        <taxon>Gunneridae</taxon>
        <taxon>Pentapetalae</taxon>
        <taxon>asterids</taxon>
        <taxon>lamiids</taxon>
        <taxon>Lamiales</taxon>
        <taxon>Oleaceae</taxon>
        <taxon>Oleeae</taxon>
        <taxon>Fraxinus</taxon>
    </lineage>
</organism>
<evidence type="ECO:0000256" key="5">
    <source>
        <dbReference type="ARBA" id="ARBA00022771"/>
    </source>
</evidence>
<keyword evidence="5 8" id="KW-0863">Zinc-finger</keyword>
<dbReference type="SUPFAM" id="SSF57850">
    <property type="entry name" value="RING/U-box"/>
    <property type="match status" value="1"/>
</dbReference>
<protein>
    <recommendedName>
        <fullName evidence="2">RING-type E3 ubiquitin transferase</fullName>
        <ecNumber evidence="2">2.3.2.27</ecNumber>
    </recommendedName>
</protein>
<comment type="catalytic activity">
    <reaction evidence="1">
        <text>S-ubiquitinyl-[E2 ubiquitin-conjugating enzyme]-L-cysteine + [acceptor protein]-L-lysine = [E2 ubiquitin-conjugating enzyme]-L-cysteine + N(6)-ubiquitinyl-[acceptor protein]-L-lysine.</text>
        <dbReference type="EC" id="2.3.2.27"/>
    </reaction>
</comment>
<evidence type="ECO:0000313" key="10">
    <source>
        <dbReference type="EMBL" id="CAI9787680.1"/>
    </source>
</evidence>
<dbReference type="Gene3D" id="3.30.40.10">
    <property type="entry name" value="Zinc/RING finger domain, C3HC4 (zinc finger)"/>
    <property type="match status" value="1"/>
</dbReference>
<evidence type="ECO:0000256" key="4">
    <source>
        <dbReference type="ARBA" id="ARBA00022723"/>
    </source>
</evidence>
<dbReference type="EC" id="2.3.2.27" evidence="2"/>
<dbReference type="InterPro" id="IPR045191">
    <property type="entry name" value="MBR1/2-like"/>
</dbReference>
<evidence type="ECO:0000256" key="7">
    <source>
        <dbReference type="ARBA" id="ARBA00022833"/>
    </source>
</evidence>
<keyword evidence="7" id="KW-0862">Zinc</keyword>
<evidence type="ECO:0000256" key="2">
    <source>
        <dbReference type="ARBA" id="ARBA00012483"/>
    </source>
</evidence>
<dbReference type="InterPro" id="IPR001841">
    <property type="entry name" value="Znf_RING"/>
</dbReference>
<dbReference type="PROSITE" id="PS50089">
    <property type="entry name" value="ZF_RING_2"/>
    <property type="match status" value="1"/>
</dbReference>
<evidence type="ECO:0000313" key="11">
    <source>
        <dbReference type="Proteomes" id="UP000834106"/>
    </source>
</evidence>
<gene>
    <name evidence="10" type="ORF">FPE_LOCUS35110</name>
</gene>
<keyword evidence="4" id="KW-0479">Metal-binding</keyword>
<accession>A0AAD2AKY1</accession>
<dbReference type="InterPro" id="IPR013083">
    <property type="entry name" value="Znf_RING/FYVE/PHD"/>
</dbReference>
<dbReference type="PANTHER" id="PTHR22937:SF222">
    <property type="entry name" value="RING-TYPE E3 UBIQUITIN TRANSFERASE"/>
    <property type="match status" value="1"/>
</dbReference>
<evidence type="ECO:0000256" key="1">
    <source>
        <dbReference type="ARBA" id="ARBA00000900"/>
    </source>
</evidence>